<reference evidence="9" key="1">
    <citation type="submission" date="2021-03" db="EMBL/GenBank/DDBJ databases">
        <authorList>
            <consortium name="Genoscope - CEA"/>
            <person name="William W."/>
        </authorList>
    </citation>
    <scope>NUCLEOTIDE SEQUENCE</scope>
    <source>
        <strain evidence="9">Doubled-haploid Pahang</strain>
    </source>
</reference>
<dbReference type="GO" id="GO:0005829">
    <property type="term" value="C:cytosol"/>
    <property type="evidence" value="ECO:0000318"/>
    <property type="project" value="GO_Central"/>
</dbReference>
<dbReference type="InParanoid" id="A0A804HRT6"/>
<dbReference type="GO" id="GO:0003921">
    <property type="term" value="F:GMP synthase activity"/>
    <property type="evidence" value="ECO:0000318"/>
    <property type="project" value="GO_Central"/>
</dbReference>
<accession>A0A804HRT6</accession>
<evidence type="ECO:0000313" key="11">
    <source>
        <dbReference type="Proteomes" id="UP000012960"/>
    </source>
</evidence>
<feature type="domain" description="GMPS ATP-PPase" evidence="8">
    <location>
        <begin position="165"/>
        <end position="271"/>
    </location>
</feature>
<evidence type="ECO:0000256" key="3">
    <source>
        <dbReference type="ARBA" id="ARBA00022749"/>
    </source>
</evidence>
<feature type="compositionally biased region" description="Basic residues" evidence="7">
    <location>
        <begin position="50"/>
        <end position="64"/>
    </location>
</feature>
<evidence type="ECO:0000313" key="10">
    <source>
        <dbReference type="EnsemblPlants" id="Ma01_p08690.1"/>
    </source>
</evidence>
<dbReference type="PANTHER" id="PTHR11922">
    <property type="entry name" value="GMP SYNTHASE-RELATED"/>
    <property type="match status" value="1"/>
</dbReference>
<evidence type="ECO:0000259" key="8">
    <source>
        <dbReference type="PROSITE" id="PS51553"/>
    </source>
</evidence>
<organism evidence="10 11">
    <name type="scientific">Musa acuminata subsp. malaccensis</name>
    <name type="common">Wild banana</name>
    <name type="synonym">Musa malaccensis</name>
    <dbReference type="NCBI Taxonomy" id="214687"/>
    <lineage>
        <taxon>Eukaryota</taxon>
        <taxon>Viridiplantae</taxon>
        <taxon>Streptophyta</taxon>
        <taxon>Embryophyta</taxon>
        <taxon>Tracheophyta</taxon>
        <taxon>Spermatophyta</taxon>
        <taxon>Magnoliopsida</taxon>
        <taxon>Liliopsida</taxon>
        <taxon>Zingiberales</taxon>
        <taxon>Musaceae</taxon>
        <taxon>Musa</taxon>
    </lineage>
</organism>
<proteinExistence type="predicted"/>
<dbReference type="Gene3D" id="3.40.50.620">
    <property type="entry name" value="HUPs"/>
    <property type="match status" value="1"/>
</dbReference>
<dbReference type="PROSITE" id="PS51553">
    <property type="entry name" value="GMPS_ATP_PPASE"/>
    <property type="match status" value="1"/>
</dbReference>
<dbReference type="InterPro" id="IPR025777">
    <property type="entry name" value="GMPS_ATP_PPase_dom"/>
</dbReference>
<protein>
    <submittedName>
        <fullName evidence="9">(wild Malaysian banana) hypothetical protein</fullName>
    </submittedName>
</protein>
<dbReference type="Gramene" id="Ma01_t08690.1">
    <property type="protein sequence ID" value="Ma01_p08690.1"/>
    <property type="gene ID" value="Ma01_g08690"/>
</dbReference>
<dbReference type="InterPro" id="IPR029062">
    <property type="entry name" value="Class_I_gatase-like"/>
</dbReference>
<keyword evidence="2 6" id="KW-0547">Nucleotide-binding</keyword>
<keyword evidence="11" id="KW-1185">Reference proteome</keyword>
<dbReference type="SUPFAM" id="SSF52402">
    <property type="entry name" value="Adenine nucleotide alpha hydrolases-like"/>
    <property type="match status" value="1"/>
</dbReference>
<keyword evidence="1" id="KW-0436">Ligase</keyword>
<evidence type="ECO:0000256" key="1">
    <source>
        <dbReference type="ARBA" id="ARBA00022598"/>
    </source>
</evidence>
<dbReference type="PANTHER" id="PTHR11922:SF2">
    <property type="entry name" value="GMP SYNTHASE [GLUTAMINE-HYDROLYZING]"/>
    <property type="match status" value="1"/>
</dbReference>
<dbReference type="PROSITE" id="PS51273">
    <property type="entry name" value="GATASE_TYPE_1"/>
    <property type="match status" value="1"/>
</dbReference>
<gene>
    <name evidence="9" type="ORF">GSMUA_292500.1</name>
</gene>
<keyword evidence="4 6" id="KW-0658">Purine biosynthesis</keyword>
<dbReference type="EnsemblPlants" id="Ma01_t08690.1">
    <property type="protein sequence ID" value="Ma01_p08690.1"/>
    <property type="gene ID" value="Ma01_g08690"/>
</dbReference>
<name>A0A804HRT6_MUSAM</name>
<dbReference type="InterPro" id="IPR014729">
    <property type="entry name" value="Rossmann-like_a/b/a_fold"/>
</dbReference>
<evidence type="ECO:0000256" key="6">
    <source>
        <dbReference type="PROSITE-ProRule" id="PRU00886"/>
    </source>
</evidence>
<dbReference type="SUPFAM" id="SSF52317">
    <property type="entry name" value="Class I glutamine amidotransferase-like"/>
    <property type="match status" value="1"/>
</dbReference>
<dbReference type="AlphaFoldDB" id="A0A804HRT6"/>
<evidence type="ECO:0000256" key="5">
    <source>
        <dbReference type="ARBA" id="ARBA00022840"/>
    </source>
</evidence>
<dbReference type="InterPro" id="IPR017926">
    <property type="entry name" value="GATASE"/>
</dbReference>
<dbReference type="Proteomes" id="UP000012960">
    <property type="component" value="Unplaced"/>
</dbReference>
<evidence type="ECO:0000256" key="4">
    <source>
        <dbReference type="ARBA" id="ARBA00022755"/>
    </source>
</evidence>
<sequence length="271" mass="30001">MESIVKSKASCGGTPGGAGNLVLILDYGSQYTHLITRRIRLHRQADASRRRPLRRPPLRPRRRSTLRQEYGKMEIAVAEGERGLYGSEAIGGHQTVWMSHGDEAVKLPKGFSVVARSLQGSVAAIENHSRRIYGLQYHPEVTHSTQGMETLWHFLLDVCGITADWKMQGVLEEEIKVIKGVVGPDEHVICALSGGVDSTDVATLVHKVIGNRLHCVFVDNGPIKATCFLKRIMSTFQSNLHLPVTYIDASEQFLGKLKGIKDPEMKKKIIG</sequence>
<dbReference type="GO" id="GO:0005524">
    <property type="term" value="F:ATP binding"/>
    <property type="evidence" value="ECO:0007669"/>
    <property type="project" value="UniProtKB-UniRule"/>
</dbReference>
<evidence type="ECO:0000256" key="2">
    <source>
        <dbReference type="ARBA" id="ARBA00022741"/>
    </source>
</evidence>
<dbReference type="Pfam" id="PF00117">
    <property type="entry name" value="GATase"/>
    <property type="match status" value="1"/>
</dbReference>
<feature type="binding site" evidence="6">
    <location>
        <begin position="193"/>
        <end position="199"/>
    </location>
    <ligand>
        <name>ATP</name>
        <dbReference type="ChEBI" id="CHEBI:30616"/>
    </ligand>
</feature>
<dbReference type="EMBL" id="HG996466">
    <property type="protein sequence ID" value="CAG1858955.1"/>
    <property type="molecule type" value="Genomic_DNA"/>
</dbReference>
<reference evidence="10" key="2">
    <citation type="submission" date="2021-05" db="UniProtKB">
        <authorList>
            <consortium name="EnsemblPlants"/>
        </authorList>
    </citation>
    <scope>IDENTIFICATION</scope>
    <source>
        <strain evidence="10">subsp. malaccensis</strain>
    </source>
</reference>
<keyword evidence="5 6" id="KW-0067">ATP-binding</keyword>
<dbReference type="Gene3D" id="3.40.50.880">
    <property type="match status" value="1"/>
</dbReference>
<keyword evidence="3 6" id="KW-0332">GMP biosynthesis</keyword>
<evidence type="ECO:0000313" key="9">
    <source>
        <dbReference type="EMBL" id="CAG1858955.1"/>
    </source>
</evidence>
<dbReference type="GO" id="GO:0006177">
    <property type="term" value="P:GMP biosynthetic process"/>
    <property type="evidence" value="ECO:0000318"/>
    <property type="project" value="GO_Central"/>
</dbReference>
<evidence type="ECO:0000256" key="7">
    <source>
        <dbReference type="SAM" id="MobiDB-lite"/>
    </source>
</evidence>
<feature type="region of interest" description="Disordered" evidence="7">
    <location>
        <begin position="45"/>
        <end position="64"/>
    </location>
</feature>